<name>A0A6S7LUQ1_PARCT</name>
<organism evidence="1 2">
    <name type="scientific">Paramuricea clavata</name>
    <name type="common">Red gorgonian</name>
    <name type="synonym">Violescent sea-whip</name>
    <dbReference type="NCBI Taxonomy" id="317549"/>
    <lineage>
        <taxon>Eukaryota</taxon>
        <taxon>Metazoa</taxon>
        <taxon>Cnidaria</taxon>
        <taxon>Anthozoa</taxon>
        <taxon>Octocorallia</taxon>
        <taxon>Malacalcyonacea</taxon>
        <taxon>Plexauridae</taxon>
        <taxon>Paramuricea</taxon>
    </lineage>
</organism>
<evidence type="ECO:0000313" key="1">
    <source>
        <dbReference type="EMBL" id="CAB4045372.1"/>
    </source>
</evidence>
<comment type="caution">
    <text evidence="1">The sequence shown here is derived from an EMBL/GenBank/DDBJ whole genome shotgun (WGS) entry which is preliminary data.</text>
</comment>
<protein>
    <submittedName>
        <fullName evidence="1">Uncharacterized protein</fullName>
    </submittedName>
</protein>
<dbReference type="Proteomes" id="UP001152795">
    <property type="component" value="Unassembled WGS sequence"/>
</dbReference>
<accession>A0A6S7LUQ1</accession>
<dbReference type="EMBL" id="CACRXK020039071">
    <property type="protein sequence ID" value="CAB4045372.1"/>
    <property type="molecule type" value="Genomic_DNA"/>
</dbReference>
<evidence type="ECO:0000313" key="2">
    <source>
        <dbReference type="Proteomes" id="UP001152795"/>
    </source>
</evidence>
<feature type="non-terminal residue" evidence="1">
    <location>
        <position position="1"/>
    </location>
</feature>
<reference evidence="1" key="1">
    <citation type="submission" date="2020-04" db="EMBL/GenBank/DDBJ databases">
        <authorList>
            <person name="Alioto T."/>
            <person name="Alioto T."/>
            <person name="Gomez Garrido J."/>
        </authorList>
    </citation>
    <scope>NUCLEOTIDE SEQUENCE</scope>
    <source>
        <strain evidence="1">A484AB</strain>
    </source>
</reference>
<dbReference type="AlphaFoldDB" id="A0A6S7LUQ1"/>
<gene>
    <name evidence="1" type="ORF">PACLA_8A058335</name>
</gene>
<keyword evidence="2" id="KW-1185">Reference proteome</keyword>
<sequence>EIAVAQAREQALVQIDTEVNSEPIADGMNEYLEAAHSTCKSPSPRKEEYLEKRHLIYQEKATNIEDASSGFPFTYKIDKQKDST</sequence>
<feature type="non-terminal residue" evidence="1">
    <location>
        <position position="84"/>
    </location>
</feature>
<proteinExistence type="predicted"/>